<feature type="region of interest" description="Disordered" evidence="1">
    <location>
        <begin position="91"/>
        <end position="122"/>
    </location>
</feature>
<dbReference type="BioCyc" id="PMAR59922:G1G80-1313-MONOMER"/>
<reference evidence="2 3" key="1">
    <citation type="journal article" date="2007" name="PLoS Genet.">
        <title>Patterns and implications of gene gain and loss in the evolution of Prochlorococcus.</title>
        <authorList>
            <person name="Kettler G.C."/>
            <person name="Martiny A.C."/>
            <person name="Huang K."/>
            <person name="Zucker J."/>
            <person name="Coleman M.L."/>
            <person name="Rodrigue S."/>
            <person name="Chen F."/>
            <person name="Lapidus A."/>
            <person name="Ferriera S."/>
            <person name="Johnson J."/>
            <person name="Steglich C."/>
            <person name="Church G.M."/>
            <person name="Richardson P."/>
            <person name="Chisholm S.W."/>
        </authorList>
    </citation>
    <scope>NUCLEOTIDE SEQUENCE [LARGE SCALE GENOMIC DNA]</scope>
    <source>
        <strain evidence="2 3">MIT 9303</strain>
    </source>
</reference>
<proteinExistence type="predicted"/>
<dbReference type="STRING" id="59922.P9303_15161"/>
<evidence type="ECO:0000256" key="1">
    <source>
        <dbReference type="SAM" id="MobiDB-lite"/>
    </source>
</evidence>
<protein>
    <recommendedName>
        <fullName evidence="4">DUF3110 domain-containing protein</fullName>
    </recommendedName>
</protein>
<name>A2C9V0_PROM3</name>
<feature type="compositionally biased region" description="Polar residues" evidence="1">
    <location>
        <begin position="111"/>
        <end position="122"/>
    </location>
</feature>
<organism evidence="2 3">
    <name type="scientific">Prochlorococcus marinus (strain MIT 9303)</name>
    <dbReference type="NCBI Taxonomy" id="59922"/>
    <lineage>
        <taxon>Bacteria</taxon>
        <taxon>Bacillati</taxon>
        <taxon>Cyanobacteriota</taxon>
        <taxon>Cyanophyceae</taxon>
        <taxon>Synechococcales</taxon>
        <taxon>Prochlorococcaceae</taxon>
        <taxon>Prochlorococcus</taxon>
    </lineage>
</organism>
<accession>A2C9V0</accession>
<dbReference type="Pfam" id="PF11360">
    <property type="entry name" value="DUF3110"/>
    <property type="match status" value="1"/>
</dbReference>
<gene>
    <name evidence="2" type="ordered locus">P9303_15161</name>
</gene>
<evidence type="ECO:0008006" key="4">
    <source>
        <dbReference type="Google" id="ProtNLM"/>
    </source>
</evidence>
<feature type="compositionally biased region" description="Basic and acidic residues" evidence="1">
    <location>
        <begin position="96"/>
        <end position="110"/>
    </location>
</feature>
<dbReference type="Proteomes" id="UP000002274">
    <property type="component" value="Chromosome"/>
</dbReference>
<dbReference type="InterPro" id="IPR021503">
    <property type="entry name" value="DUF3110"/>
</dbReference>
<evidence type="ECO:0000313" key="3">
    <source>
        <dbReference type="Proteomes" id="UP000002274"/>
    </source>
</evidence>
<dbReference type="KEGG" id="pmf:P9303_15161"/>
<dbReference type="HOGENOM" id="CLU_131947_0_0_3"/>
<dbReference type="RefSeq" id="WP_011826153.1">
    <property type="nucleotide sequence ID" value="NC_008820.1"/>
</dbReference>
<sequence length="136" mass="15412">MRVFVLLYDAGKDNEGIHSLELAGKTAVLMFENADDAERYAGLLEAQDFPLPTVEEIGRDEIEDFCSQAGYEARFVEVGFMPKTDEERLLFAPPESNRDVSHWQDEDRSVADSNGLDQQVESTDLEEIRKRLEGLI</sequence>
<evidence type="ECO:0000313" key="2">
    <source>
        <dbReference type="EMBL" id="ABM78260.1"/>
    </source>
</evidence>
<dbReference type="AlphaFoldDB" id="A2C9V0"/>
<dbReference type="EMBL" id="CP000554">
    <property type="protein sequence ID" value="ABM78260.1"/>
    <property type="molecule type" value="Genomic_DNA"/>
</dbReference>